<name>A0ABP6XSF6_9ACTN</name>
<dbReference type="Gene3D" id="1.25.10.10">
    <property type="entry name" value="Leucine-rich Repeat Variant"/>
    <property type="match status" value="1"/>
</dbReference>
<organism evidence="1 2">
    <name type="scientific">Microlunatus spumicola</name>
    <dbReference type="NCBI Taxonomy" id="81499"/>
    <lineage>
        <taxon>Bacteria</taxon>
        <taxon>Bacillati</taxon>
        <taxon>Actinomycetota</taxon>
        <taxon>Actinomycetes</taxon>
        <taxon>Propionibacteriales</taxon>
        <taxon>Propionibacteriaceae</taxon>
        <taxon>Microlunatus</taxon>
    </lineage>
</organism>
<evidence type="ECO:0000313" key="1">
    <source>
        <dbReference type="EMBL" id="GAA3571466.1"/>
    </source>
</evidence>
<dbReference type="SUPFAM" id="SSF48371">
    <property type="entry name" value="ARM repeat"/>
    <property type="match status" value="1"/>
</dbReference>
<reference evidence="2" key="1">
    <citation type="journal article" date="2019" name="Int. J. Syst. Evol. Microbiol.">
        <title>The Global Catalogue of Microorganisms (GCM) 10K type strain sequencing project: providing services to taxonomists for standard genome sequencing and annotation.</title>
        <authorList>
            <consortium name="The Broad Institute Genomics Platform"/>
            <consortium name="The Broad Institute Genome Sequencing Center for Infectious Disease"/>
            <person name="Wu L."/>
            <person name="Ma J."/>
        </authorList>
    </citation>
    <scope>NUCLEOTIDE SEQUENCE [LARGE SCALE GENOMIC DNA]</scope>
    <source>
        <strain evidence="2">JCM 16540</strain>
    </source>
</reference>
<dbReference type="InterPro" id="IPR011989">
    <property type="entry name" value="ARM-like"/>
</dbReference>
<sequence length="151" mass="15984">MTMDLEAVRTILLPDEASESHLELLDASAVPHLVTLAEGDDVALAVKAAYALGEVPSDEGGQALLRLAASPDPRIRMGAASSSRSFDVAVHEPVLTALLVDLDPGVAKSALRAVPQQISPSLRARIEERVHAAGEPGLRELAAQTLRRLDR</sequence>
<gene>
    <name evidence="1" type="ORF">GCM10022197_29940</name>
</gene>
<dbReference type="RefSeq" id="WP_204913424.1">
    <property type="nucleotide sequence ID" value="NZ_BAAAYR010000004.1"/>
</dbReference>
<accession>A0ABP6XSF6</accession>
<protein>
    <recommendedName>
        <fullName evidence="3">HEAT repeat-containing protein</fullName>
    </recommendedName>
</protein>
<evidence type="ECO:0008006" key="3">
    <source>
        <dbReference type="Google" id="ProtNLM"/>
    </source>
</evidence>
<evidence type="ECO:0000313" key="2">
    <source>
        <dbReference type="Proteomes" id="UP001500767"/>
    </source>
</evidence>
<dbReference type="Proteomes" id="UP001500767">
    <property type="component" value="Unassembled WGS sequence"/>
</dbReference>
<proteinExistence type="predicted"/>
<comment type="caution">
    <text evidence="1">The sequence shown here is derived from an EMBL/GenBank/DDBJ whole genome shotgun (WGS) entry which is preliminary data.</text>
</comment>
<dbReference type="EMBL" id="BAAAYR010000004">
    <property type="protein sequence ID" value="GAA3571466.1"/>
    <property type="molecule type" value="Genomic_DNA"/>
</dbReference>
<keyword evidence="2" id="KW-1185">Reference proteome</keyword>
<dbReference type="InterPro" id="IPR016024">
    <property type="entry name" value="ARM-type_fold"/>
</dbReference>